<evidence type="ECO:0000313" key="3">
    <source>
        <dbReference type="Proteomes" id="UP000290848"/>
    </source>
</evidence>
<reference evidence="2 3" key="1">
    <citation type="submission" date="2018-12" db="EMBL/GenBank/DDBJ databases">
        <title>The Draft Genome Sequence of the Soil Bacterium Pedobacter tournemirensis R1.</title>
        <authorList>
            <person name="He J."/>
        </authorList>
    </citation>
    <scope>NUCLEOTIDE SEQUENCE [LARGE SCALE GENOMIC DNA]</scope>
    <source>
        <strain evidence="2 3">R1</strain>
    </source>
</reference>
<dbReference type="InterPro" id="IPR023210">
    <property type="entry name" value="NADP_OxRdtase_dom"/>
</dbReference>
<dbReference type="Proteomes" id="UP000290848">
    <property type="component" value="Unassembled WGS sequence"/>
</dbReference>
<dbReference type="Pfam" id="PF00248">
    <property type="entry name" value="Aldo_ket_red"/>
    <property type="match status" value="1"/>
</dbReference>
<dbReference type="InterPro" id="IPR036812">
    <property type="entry name" value="NAD(P)_OxRdtase_dom_sf"/>
</dbReference>
<protein>
    <submittedName>
        <fullName evidence="2">Aldo/keto reductase</fullName>
    </submittedName>
</protein>
<feature type="domain" description="NADP-dependent oxidoreductase" evidence="1">
    <location>
        <begin position="15"/>
        <end position="332"/>
    </location>
</feature>
<dbReference type="EMBL" id="RXOC01000002">
    <property type="protein sequence ID" value="RXF71694.1"/>
    <property type="molecule type" value="Genomic_DNA"/>
</dbReference>
<sequence>MTPHTKQKDITLPRVIFGTSALGNLYTALPYEVKEEIVGECVRNSQGTVVFDSAGKYGAGLALESLGNCLDNLNVSPESVIISNKLGWYRTNLKTPEPTFEPGVWKDLKFDAVQKISYEGILECFRQGNLLLGKYTPQLISVHDPDEYLAIPRTSAEEDKLYQDILEAYKALLSLKKTHQVLVGVGAKSWKAIERIYADIKLDWVMIANSMTIKNHPPELLNFMEKLKLDGVKIINSAVFHAGFLTGGDYYDYKLIKPDTNEHKEIFKWRDEFFELCREFNIKPATACVQFALSAPGVVSIALNTTNPKRVKENIGMAYEVVPAPFWKAMKEKGLISKEYNYL</sequence>
<name>A0A4Q0MEL9_9SPHI</name>
<dbReference type="RefSeq" id="WP_128767941.1">
    <property type="nucleotide sequence ID" value="NZ_RXOC01000002.1"/>
</dbReference>
<proteinExistence type="predicted"/>
<dbReference type="PANTHER" id="PTHR42686">
    <property type="entry name" value="GH17980P-RELATED"/>
    <property type="match status" value="1"/>
</dbReference>
<gene>
    <name evidence="2" type="ORF">EKH83_03125</name>
</gene>
<dbReference type="AlphaFoldDB" id="A0A4Q0MEL9"/>
<accession>A0A4Q0MEL9</accession>
<dbReference type="GO" id="GO:0005829">
    <property type="term" value="C:cytosol"/>
    <property type="evidence" value="ECO:0007669"/>
    <property type="project" value="TreeGrafter"/>
</dbReference>
<evidence type="ECO:0000259" key="1">
    <source>
        <dbReference type="Pfam" id="PF00248"/>
    </source>
</evidence>
<evidence type="ECO:0000313" key="2">
    <source>
        <dbReference type="EMBL" id="RXF71694.1"/>
    </source>
</evidence>
<comment type="caution">
    <text evidence="2">The sequence shown here is derived from an EMBL/GenBank/DDBJ whole genome shotgun (WGS) entry which is preliminary data.</text>
</comment>
<organism evidence="2 3">
    <name type="scientific">Arcticibacter tournemirensis</name>
    <dbReference type="NCBI Taxonomy" id="699437"/>
    <lineage>
        <taxon>Bacteria</taxon>
        <taxon>Pseudomonadati</taxon>
        <taxon>Bacteroidota</taxon>
        <taxon>Sphingobacteriia</taxon>
        <taxon>Sphingobacteriales</taxon>
        <taxon>Sphingobacteriaceae</taxon>
        <taxon>Arcticibacter</taxon>
    </lineage>
</organism>
<dbReference type="InterPro" id="IPR020471">
    <property type="entry name" value="AKR"/>
</dbReference>
<dbReference type="Gene3D" id="3.20.20.100">
    <property type="entry name" value="NADP-dependent oxidoreductase domain"/>
    <property type="match status" value="1"/>
</dbReference>
<dbReference type="CDD" id="cd19152">
    <property type="entry name" value="AKR_AKR15A"/>
    <property type="match status" value="1"/>
</dbReference>
<dbReference type="SUPFAM" id="SSF51430">
    <property type="entry name" value="NAD(P)-linked oxidoreductase"/>
    <property type="match status" value="1"/>
</dbReference>
<dbReference type="PANTHER" id="PTHR42686:SF1">
    <property type="entry name" value="GH17980P-RELATED"/>
    <property type="match status" value="1"/>
</dbReference>
<dbReference type="GO" id="GO:0016491">
    <property type="term" value="F:oxidoreductase activity"/>
    <property type="evidence" value="ECO:0007669"/>
    <property type="project" value="InterPro"/>
</dbReference>